<protein>
    <recommendedName>
        <fullName evidence="4">Integral membrane protein</fullName>
    </recommendedName>
</protein>
<evidence type="ECO:0000256" key="1">
    <source>
        <dbReference type="SAM" id="Phobius"/>
    </source>
</evidence>
<dbReference type="RefSeq" id="WP_205381926.1">
    <property type="nucleotide sequence ID" value="NZ_JAFFZS010000003.1"/>
</dbReference>
<dbReference type="Proteomes" id="UP000788262">
    <property type="component" value="Unassembled WGS sequence"/>
</dbReference>
<keyword evidence="1" id="KW-0812">Transmembrane</keyword>
<gene>
    <name evidence="2" type="ORF">JS756_06220</name>
</gene>
<feature type="transmembrane region" description="Helical" evidence="1">
    <location>
        <begin position="27"/>
        <end position="49"/>
    </location>
</feature>
<comment type="caution">
    <text evidence="2">The sequence shown here is derived from an EMBL/GenBank/DDBJ whole genome shotgun (WGS) entry which is preliminary data.</text>
</comment>
<reference evidence="2 3" key="1">
    <citation type="submission" date="2021-02" db="EMBL/GenBank/DDBJ databases">
        <title>Whole genome sequencing of Streptomyces actuosus VRA1.</title>
        <authorList>
            <person name="Sen G."/>
            <person name="Sen A."/>
        </authorList>
    </citation>
    <scope>NUCLEOTIDE SEQUENCE [LARGE SCALE GENOMIC DNA]</scope>
    <source>
        <strain evidence="2 3">VRA1</strain>
    </source>
</reference>
<name>A0ABS2VKS1_STRAS</name>
<dbReference type="InterPro" id="IPR039708">
    <property type="entry name" value="MT1774/Rv1733c-like"/>
</dbReference>
<proteinExistence type="predicted"/>
<keyword evidence="3" id="KW-1185">Reference proteome</keyword>
<evidence type="ECO:0000313" key="2">
    <source>
        <dbReference type="EMBL" id="MBN0043707.1"/>
    </source>
</evidence>
<keyword evidence="1" id="KW-1133">Transmembrane helix</keyword>
<evidence type="ECO:0000313" key="3">
    <source>
        <dbReference type="Proteomes" id="UP000788262"/>
    </source>
</evidence>
<keyword evidence="1" id="KW-0472">Membrane</keyword>
<accession>A0ABS2VKS1</accession>
<dbReference type="PANTHER" id="PTHR42305">
    <property type="entry name" value="MEMBRANE PROTEIN RV1733C-RELATED"/>
    <property type="match status" value="1"/>
</dbReference>
<organism evidence="2 3">
    <name type="scientific">Streptomyces actuosus</name>
    <dbReference type="NCBI Taxonomy" id="1885"/>
    <lineage>
        <taxon>Bacteria</taxon>
        <taxon>Bacillati</taxon>
        <taxon>Actinomycetota</taxon>
        <taxon>Actinomycetes</taxon>
        <taxon>Kitasatosporales</taxon>
        <taxon>Streptomycetaceae</taxon>
        <taxon>Streptomyces</taxon>
    </lineage>
</organism>
<dbReference type="EMBL" id="JAFFZS010000003">
    <property type="protein sequence ID" value="MBN0043707.1"/>
    <property type="molecule type" value="Genomic_DNA"/>
</dbReference>
<sequence length="192" mass="20855">MSGTRVKRRLWRWRSNPLRRHDDVVEAWVVLVVWLVITVGGTLVGLMAAHATDQALARQRTERYPVQAVLVTDSSRPAIGDSSSGDRVTAKVRWTAPDGATRTGYALVDSGQKAGAHVVVWLDARGALAHEPPSPAEAALESALFGGAAALGLAGLALGCGAVVRWRLDRRRIEAWGREWDVVEPRWGHRTG</sequence>
<evidence type="ECO:0008006" key="4">
    <source>
        <dbReference type="Google" id="ProtNLM"/>
    </source>
</evidence>
<feature type="transmembrane region" description="Helical" evidence="1">
    <location>
        <begin position="143"/>
        <end position="164"/>
    </location>
</feature>
<dbReference type="PANTHER" id="PTHR42305:SF1">
    <property type="entry name" value="MEMBRANE PROTEIN RV1733C-RELATED"/>
    <property type="match status" value="1"/>
</dbReference>